<accession>A0A4Y2NEC1</accession>
<evidence type="ECO:0000313" key="3">
    <source>
        <dbReference type="Proteomes" id="UP000499080"/>
    </source>
</evidence>
<name>A0A4Y2NEC1_ARAVE</name>
<evidence type="ECO:0000313" key="2">
    <source>
        <dbReference type="EMBL" id="GBN36989.1"/>
    </source>
</evidence>
<dbReference type="Proteomes" id="UP000499080">
    <property type="component" value="Unassembled WGS sequence"/>
</dbReference>
<gene>
    <name evidence="2" type="ORF">AVEN_164435_1</name>
</gene>
<reference evidence="2 3" key="1">
    <citation type="journal article" date="2019" name="Sci. Rep.">
        <title>Orb-weaving spider Araneus ventricosus genome elucidates the spidroin gene catalogue.</title>
        <authorList>
            <person name="Kono N."/>
            <person name="Nakamura H."/>
            <person name="Ohtoshi R."/>
            <person name="Moran D.A.P."/>
            <person name="Shinohara A."/>
            <person name="Yoshida Y."/>
            <person name="Fujiwara M."/>
            <person name="Mori M."/>
            <person name="Tomita M."/>
            <person name="Arakawa K."/>
        </authorList>
    </citation>
    <scope>NUCLEOTIDE SEQUENCE [LARGE SCALE GENOMIC DNA]</scope>
</reference>
<organism evidence="2 3">
    <name type="scientific">Araneus ventricosus</name>
    <name type="common">Orbweaver spider</name>
    <name type="synonym">Epeira ventricosa</name>
    <dbReference type="NCBI Taxonomy" id="182803"/>
    <lineage>
        <taxon>Eukaryota</taxon>
        <taxon>Metazoa</taxon>
        <taxon>Ecdysozoa</taxon>
        <taxon>Arthropoda</taxon>
        <taxon>Chelicerata</taxon>
        <taxon>Arachnida</taxon>
        <taxon>Araneae</taxon>
        <taxon>Araneomorphae</taxon>
        <taxon>Entelegynae</taxon>
        <taxon>Araneoidea</taxon>
        <taxon>Araneidae</taxon>
        <taxon>Araneus</taxon>
    </lineage>
</organism>
<evidence type="ECO:0000256" key="1">
    <source>
        <dbReference type="SAM" id="MobiDB-lite"/>
    </source>
</evidence>
<feature type="region of interest" description="Disordered" evidence="1">
    <location>
        <begin position="59"/>
        <end position="86"/>
    </location>
</feature>
<keyword evidence="3" id="KW-1185">Reference proteome</keyword>
<protein>
    <submittedName>
        <fullName evidence="2">Uncharacterized protein</fullName>
    </submittedName>
</protein>
<dbReference type="AlphaFoldDB" id="A0A4Y2NEC1"/>
<sequence length="134" mass="15325">MLVLWLGREFYRGKHGVTASDHSETPDLGDKFGDLGDKSMIPENATLFLISQLGKKMRSNVRENSNKDRYAPYLTSRDTKGPTQHNAKFSVGFENAENYYIMVIPRYTEKVTKDAQRKFPVYPPLYHSSTSSEI</sequence>
<comment type="caution">
    <text evidence="2">The sequence shown here is derived from an EMBL/GenBank/DDBJ whole genome shotgun (WGS) entry which is preliminary data.</text>
</comment>
<proteinExistence type="predicted"/>
<feature type="compositionally biased region" description="Basic and acidic residues" evidence="1">
    <location>
        <begin position="60"/>
        <end position="70"/>
    </location>
</feature>
<dbReference type="EMBL" id="BGPR01008940">
    <property type="protein sequence ID" value="GBN36989.1"/>
    <property type="molecule type" value="Genomic_DNA"/>
</dbReference>